<accession>A0ACB6RFA9</accession>
<reference evidence="1" key="1">
    <citation type="journal article" date="2020" name="Stud. Mycol.">
        <title>101 Dothideomycetes genomes: a test case for predicting lifestyles and emergence of pathogens.</title>
        <authorList>
            <person name="Haridas S."/>
            <person name="Albert R."/>
            <person name="Binder M."/>
            <person name="Bloem J."/>
            <person name="Labutti K."/>
            <person name="Salamov A."/>
            <person name="Andreopoulos B."/>
            <person name="Baker S."/>
            <person name="Barry K."/>
            <person name="Bills G."/>
            <person name="Bluhm B."/>
            <person name="Cannon C."/>
            <person name="Castanera R."/>
            <person name="Culley D."/>
            <person name="Daum C."/>
            <person name="Ezra D."/>
            <person name="Gonzalez J."/>
            <person name="Henrissat B."/>
            <person name="Kuo A."/>
            <person name="Liang C."/>
            <person name="Lipzen A."/>
            <person name="Lutzoni F."/>
            <person name="Magnuson J."/>
            <person name="Mondo S."/>
            <person name="Nolan M."/>
            <person name="Ohm R."/>
            <person name="Pangilinan J."/>
            <person name="Park H.-J."/>
            <person name="Ramirez L."/>
            <person name="Alfaro M."/>
            <person name="Sun H."/>
            <person name="Tritt A."/>
            <person name="Yoshinaga Y."/>
            <person name="Zwiers L.-H."/>
            <person name="Turgeon B."/>
            <person name="Goodwin S."/>
            <person name="Spatafora J."/>
            <person name="Crous P."/>
            <person name="Grigoriev I."/>
        </authorList>
    </citation>
    <scope>NUCLEOTIDE SEQUENCE</scope>
    <source>
        <strain evidence="1">ATCC 200398</strain>
    </source>
</reference>
<sequence length="93" mass="10650">MLQQIIVGRLKTPSRIVLLLIGYAAAISEDVEFAVSSTLNRGQPTVEHILWYDEWRRVVLVTFAVKMGQAYARSIELEQYKLFFSVATSNQHH</sequence>
<proteinExistence type="predicted"/>
<protein>
    <submittedName>
        <fullName evidence="1">Uncharacterized protein</fullName>
    </submittedName>
</protein>
<comment type="caution">
    <text evidence="1">The sequence shown here is derived from an EMBL/GenBank/DDBJ whole genome shotgun (WGS) entry which is preliminary data.</text>
</comment>
<evidence type="ECO:0000313" key="1">
    <source>
        <dbReference type="EMBL" id="KAF2477156.1"/>
    </source>
</evidence>
<gene>
    <name evidence="1" type="ORF">BDR25DRAFT_349055</name>
</gene>
<keyword evidence="2" id="KW-1185">Reference proteome</keyword>
<dbReference type="Proteomes" id="UP000799755">
    <property type="component" value="Unassembled WGS sequence"/>
</dbReference>
<organism evidence="1 2">
    <name type="scientific">Lindgomyces ingoldianus</name>
    <dbReference type="NCBI Taxonomy" id="673940"/>
    <lineage>
        <taxon>Eukaryota</taxon>
        <taxon>Fungi</taxon>
        <taxon>Dikarya</taxon>
        <taxon>Ascomycota</taxon>
        <taxon>Pezizomycotina</taxon>
        <taxon>Dothideomycetes</taxon>
        <taxon>Pleosporomycetidae</taxon>
        <taxon>Pleosporales</taxon>
        <taxon>Lindgomycetaceae</taxon>
        <taxon>Lindgomyces</taxon>
    </lineage>
</organism>
<name>A0ACB6RFA9_9PLEO</name>
<evidence type="ECO:0000313" key="2">
    <source>
        <dbReference type="Proteomes" id="UP000799755"/>
    </source>
</evidence>
<dbReference type="EMBL" id="MU003493">
    <property type="protein sequence ID" value="KAF2477156.1"/>
    <property type="molecule type" value="Genomic_DNA"/>
</dbReference>